<protein>
    <recommendedName>
        <fullName evidence="2">TTI1 N-terminal TPR domain-containing protein</fullName>
    </recommendedName>
</protein>
<accession>A0AAV5W624</accession>
<dbReference type="Proteomes" id="UP001432322">
    <property type="component" value="Unassembled WGS sequence"/>
</dbReference>
<dbReference type="EMBL" id="BTSY01000004">
    <property type="protein sequence ID" value="GMT26183.1"/>
    <property type="molecule type" value="Genomic_DNA"/>
</dbReference>
<feature type="region of interest" description="Disordered" evidence="1">
    <location>
        <begin position="219"/>
        <end position="242"/>
    </location>
</feature>
<organism evidence="3 4">
    <name type="scientific">Pristionchus fissidentatus</name>
    <dbReference type="NCBI Taxonomy" id="1538716"/>
    <lineage>
        <taxon>Eukaryota</taxon>
        <taxon>Metazoa</taxon>
        <taxon>Ecdysozoa</taxon>
        <taxon>Nematoda</taxon>
        <taxon>Chromadorea</taxon>
        <taxon>Rhabditida</taxon>
        <taxon>Rhabditina</taxon>
        <taxon>Diplogasteromorpha</taxon>
        <taxon>Diplogasteroidea</taxon>
        <taxon>Neodiplogasteridae</taxon>
        <taxon>Pristionchus</taxon>
    </lineage>
</organism>
<dbReference type="InterPro" id="IPR016024">
    <property type="entry name" value="ARM-type_fold"/>
</dbReference>
<evidence type="ECO:0000313" key="4">
    <source>
        <dbReference type="Proteomes" id="UP001432322"/>
    </source>
</evidence>
<dbReference type="InterPro" id="IPR057566">
    <property type="entry name" value="TPR_TTI1_N"/>
</dbReference>
<feature type="non-terminal residue" evidence="3">
    <location>
        <position position="1"/>
    </location>
</feature>
<reference evidence="3" key="1">
    <citation type="submission" date="2023-10" db="EMBL/GenBank/DDBJ databases">
        <title>Genome assembly of Pristionchus species.</title>
        <authorList>
            <person name="Yoshida K."/>
            <person name="Sommer R.J."/>
        </authorList>
    </citation>
    <scope>NUCLEOTIDE SEQUENCE</scope>
    <source>
        <strain evidence="3">RS5133</strain>
    </source>
</reference>
<dbReference type="AlphaFoldDB" id="A0AAV5W624"/>
<dbReference type="PANTHER" id="PTHR18460:SF3">
    <property type="entry name" value="TELO2-INTERACTING PROTEIN 1 HOMOLOG"/>
    <property type="match status" value="1"/>
</dbReference>
<evidence type="ECO:0000259" key="2">
    <source>
        <dbReference type="Pfam" id="PF24173"/>
    </source>
</evidence>
<comment type="caution">
    <text evidence="3">The sequence shown here is derived from an EMBL/GenBank/DDBJ whole genome shotgun (WGS) entry which is preliminary data.</text>
</comment>
<dbReference type="SUPFAM" id="SSF48371">
    <property type="entry name" value="ARM repeat"/>
    <property type="match status" value="1"/>
</dbReference>
<feature type="domain" description="TTI1 N-terminal TPR" evidence="2">
    <location>
        <begin position="122"/>
        <end position="288"/>
    </location>
</feature>
<evidence type="ECO:0000256" key="1">
    <source>
        <dbReference type="SAM" id="MobiDB-lite"/>
    </source>
</evidence>
<keyword evidence="4" id="KW-1185">Reference proteome</keyword>
<proteinExistence type="predicted"/>
<sequence length="434" mass="47434">AVFVISAMQLVMEDRKRDKTIGSLLAECCTLLNISFAHLDKMEESAPSISWAIVQSELAVVATTLMSRRGGKEGDKLDSLSVSVALETLKRLVDYSSGIVPSMLTPQNTGIIQISRVAYLSSSSALPTYGVLLAAALEVYGSEHWTSEIRLAALALVRKLSEESAAESLACMIPGVLTALHSLLTSSTTTTNLQLLQRSLEVYGRSLACVYTLKGEKKEKEKEEEEEKVNDSIPPSPPQSSLVVDRNEEWWSTLEERAVASITQIAAVLASHRSADVRLKLLSTVATVWGLIDKDQSILDPTTLVDRAVQDKLQGVVIDLLLVLSEDADERISSNCAALLIAIPSNALIDSCHEKLAEFASFLPVTVRNGDGDKQLFAKVSSVIRVLDKEIVFLAETEDEMLERFVRSLVDCIRFDAPRLSIVSGDERGKEEKE</sequence>
<dbReference type="InterPro" id="IPR052587">
    <property type="entry name" value="TELO2-interacting_protein_1"/>
</dbReference>
<dbReference type="PANTHER" id="PTHR18460">
    <property type="entry name" value="TEL2 INTERACTING PROTEIN 1 TTI1 FAMILY MEMBER"/>
    <property type="match status" value="1"/>
</dbReference>
<dbReference type="GO" id="GO:0005737">
    <property type="term" value="C:cytoplasm"/>
    <property type="evidence" value="ECO:0007669"/>
    <property type="project" value="TreeGrafter"/>
</dbReference>
<evidence type="ECO:0000313" key="3">
    <source>
        <dbReference type="EMBL" id="GMT26183.1"/>
    </source>
</evidence>
<name>A0AAV5W624_9BILA</name>
<gene>
    <name evidence="3" type="ORF">PFISCL1PPCAC_17480</name>
</gene>
<dbReference type="Pfam" id="PF24173">
    <property type="entry name" value="TPR_TTI1_N"/>
    <property type="match status" value="1"/>
</dbReference>
<feature type="non-terminal residue" evidence="3">
    <location>
        <position position="434"/>
    </location>
</feature>